<dbReference type="Proteomes" id="UP000019151">
    <property type="component" value="Chromosome"/>
</dbReference>
<dbReference type="Pfam" id="PF13439">
    <property type="entry name" value="Glyco_transf_4"/>
    <property type="match status" value="1"/>
</dbReference>
<dbReference type="CDD" id="cd03801">
    <property type="entry name" value="GT4_PimA-like"/>
    <property type="match status" value="1"/>
</dbReference>
<dbReference type="HOGENOM" id="CLU_009583_2_5_0"/>
<evidence type="ECO:0000313" key="3">
    <source>
        <dbReference type="EMBL" id="AHG90018.1"/>
    </source>
</evidence>
<dbReference type="Gene3D" id="3.40.50.2000">
    <property type="entry name" value="Glycogen Phosphorylase B"/>
    <property type="match status" value="2"/>
</dbReference>
<dbReference type="PANTHER" id="PTHR45947">
    <property type="entry name" value="SULFOQUINOVOSYL TRANSFERASE SQD2"/>
    <property type="match status" value="1"/>
</dbReference>
<gene>
    <name evidence="3" type="ORF">J421_2481</name>
</gene>
<evidence type="ECO:0000259" key="1">
    <source>
        <dbReference type="Pfam" id="PF00534"/>
    </source>
</evidence>
<dbReference type="GO" id="GO:0016757">
    <property type="term" value="F:glycosyltransferase activity"/>
    <property type="evidence" value="ECO:0007669"/>
    <property type="project" value="InterPro"/>
</dbReference>
<dbReference type="EMBL" id="CP007128">
    <property type="protein sequence ID" value="AHG90018.1"/>
    <property type="molecule type" value="Genomic_DNA"/>
</dbReference>
<dbReference type="InterPro" id="IPR028098">
    <property type="entry name" value="Glyco_trans_4-like_N"/>
</dbReference>
<name>W0RKQ7_9BACT</name>
<dbReference type="STRING" id="861299.J421_2481"/>
<protein>
    <submittedName>
        <fullName evidence="3">Glycosyl transferase group 1</fullName>
    </submittedName>
</protein>
<dbReference type="PANTHER" id="PTHR45947:SF3">
    <property type="entry name" value="SULFOQUINOVOSYL TRANSFERASE SQD2"/>
    <property type="match status" value="1"/>
</dbReference>
<sequence>MTPWYGGNLGGVAVSAASTVAALRRIGVPVVVLQMESASSLVSIRRGAVGERVISLSMTPLLSTTPLRTPGRLLRALVGNWVKRRFISLVLWTLIHRYGLRLVHFQYCAESYDEIRRAAERYGIPIVVTFRGSEVNVHFDSPEIGGVIRRLIRSAVRITTVSAGLGATLAELSPEAAKKSQVIRNAVPLSVWDASAAREPEPSRARDIDVLYAGNLVHVKGPDQLLQAFEIVRAAVPRAKLVLIGAGTMEAQLRRQVRAAGLEEAVRFDGRIDRAAILDYYNRARVLALPSRNEGMPLAAMEAQIVGVPVVAMDVGGVREVLLPGETGFVVPAGDVKAFADALRTLLEDEPRRVQFGKAARRHALAAFDPIDMASRYEAMYEQIAPDAKT</sequence>
<dbReference type="InterPro" id="IPR001296">
    <property type="entry name" value="Glyco_trans_1"/>
</dbReference>
<dbReference type="Pfam" id="PF00534">
    <property type="entry name" value="Glycos_transf_1"/>
    <property type="match status" value="1"/>
</dbReference>
<organism evidence="3 4">
    <name type="scientific">Gemmatirosa kalamazoonensis</name>
    <dbReference type="NCBI Taxonomy" id="861299"/>
    <lineage>
        <taxon>Bacteria</taxon>
        <taxon>Pseudomonadati</taxon>
        <taxon>Gemmatimonadota</taxon>
        <taxon>Gemmatimonadia</taxon>
        <taxon>Gemmatimonadales</taxon>
        <taxon>Gemmatimonadaceae</taxon>
        <taxon>Gemmatirosa</taxon>
    </lineage>
</organism>
<feature type="domain" description="Glycosyltransferase subfamily 4-like N-terminal" evidence="2">
    <location>
        <begin position="10"/>
        <end position="190"/>
    </location>
</feature>
<dbReference type="AlphaFoldDB" id="W0RKQ7"/>
<evidence type="ECO:0000313" key="4">
    <source>
        <dbReference type="Proteomes" id="UP000019151"/>
    </source>
</evidence>
<dbReference type="InterPro" id="IPR050194">
    <property type="entry name" value="Glycosyltransferase_grp1"/>
</dbReference>
<keyword evidence="4" id="KW-1185">Reference proteome</keyword>
<evidence type="ECO:0000259" key="2">
    <source>
        <dbReference type="Pfam" id="PF13439"/>
    </source>
</evidence>
<proteinExistence type="predicted"/>
<accession>W0RKQ7</accession>
<feature type="domain" description="Glycosyl transferase family 1" evidence="1">
    <location>
        <begin position="197"/>
        <end position="362"/>
    </location>
</feature>
<keyword evidence="3" id="KW-0808">Transferase</keyword>
<dbReference type="eggNOG" id="COG0438">
    <property type="taxonomic scope" value="Bacteria"/>
</dbReference>
<reference evidence="3 4" key="1">
    <citation type="journal article" date="2014" name="Genome Announc.">
        <title>Genome Sequence and Methylome of Soil Bacterium Gemmatirosa kalamazoonensis KBS708T, a Member of the Rarely Cultivated Gemmatimonadetes Phylum.</title>
        <authorList>
            <person name="Debruyn J.M."/>
            <person name="Radosevich M."/>
            <person name="Wommack K.E."/>
            <person name="Polson S.W."/>
            <person name="Hauser L.J."/>
            <person name="Fawaz M.N."/>
            <person name="Korlach J."/>
            <person name="Tsai Y.C."/>
        </authorList>
    </citation>
    <scope>NUCLEOTIDE SEQUENCE [LARGE SCALE GENOMIC DNA]</scope>
    <source>
        <strain evidence="3 4">KBS708</strain>
    </source>
</reference>
<dbReference type="SUPFAM" id="SSF53756">
    <property type="entry name" value="UDP-Glycosyltransferase/glycogen phosphorylase"/>
    <property type="match status" value="1"/>
</dbReference>
<dbReference type="KEGG" id="gba:J421_2481"/>
<dbReference type="InParanoid" id="W0RKQ7"/>